<feature type="non-terminal residue" evidence="2">
    <location>
        <position position="580"/>
    </location>
</feature>
<proteinExistence type="predicted"/>
<feature type="domain" description="Dispersed gene family protein 1 N-terminal" evidence="1">
    <location>
        <begin position="102"/>
        <end position="196"/>
    </location>
</feature>
<dbReference type="InterPro" id="IPR011050">
    <property type="entry name" value="Pectin_lyase_fold/virulence"/>
</dbReference>
<comment type="caution">
    <text evidence="2">The sequence shown here is derived from an EMBL/GenBank/DDBJ whole genome shotgun (WGS) entry which is preliminary data.</text>
</comment>
<dbReference type="Pfam" id="PF22279">
    <property type="entry name" value="DGF-1_N"/>
    <property type="match status" value="1"/>
</dbReference>
<organism evidence="2 3">
    <name type="scientific">Trypanosoma cruzi marinkellei</name>
    <dbReference type="NCBI Taxonomy" id="85056"/>
    <lineage>
        <taxon>Eukaryota</taxon>
        <taxon>Discoba</taxon>
        <taxon>Euglenozoa</taxon>
        <taxon>Kinetoplastea</taxon>
        <taxon>Metakinetoplastina</taxon>
        <taxon>Trypanosomatida</taxon>
        <taxon>Trypanosomatidae</taxon>
        <taxon>Trypanosoma</taxon>
        <taxon>Schizotrypanum</taxon>
    </lineage>
</organism>
<feature type="non-terminal residue" evidence="2">
    <location>
        <position position="1"/>
    </location>
</feature>
<evidence type="ECO:0000313" key="2">
    <source>
        <dbReference type="EMBL" id="EKF28736.1"/>
    </source>
</evidence>
<dbReference type="InterPro" id="IPR012334">
    <property type="entry name" value="Pectin_lyas_fold"/>
</dbReference>
<sequence length="580" mass="61504">DEYTHAFYVYSLSVSDHSVFAMLNNTMFSGVSLLYQHQGFSVSDYSVLRVVGNSGSVRHIISNDELWTVERSSWLDWRDNNVGVGAMFYETESDFVNIDGSSVVTLTGCKMGSTGLLRPLLSQADAGYRFVAGCLTVAGREVTTAAELELHGITKVTTVASCGERTKDGDCFAPLTTAVSDCRCQCAAGGHGDVCVPAPVPAGPPPLPPPPQPPTPLPPPIGECISDMVYPEVAHAVGGGLSWLCYHNVTFSGSGMSLTVLIGAMTGDVANVTFDGCTWRDGAVLLLLSNAYAAVGSLNIVVTGNTFYDALLSPEGEFPPRTNITISGNRFTVTRLIPRSGLGLGSPSCVGMSGLVVSNDSAVVLSGNVFQSVAASSSAIYVVGSALRVSWHSVFAVVGNTFHMAGANITLINLEGSSQSLSLKVLNNSAVVIQGNVVSRPVRFFLLLFFALRVESLSAVVFQGNDIQGSSVVFFSIYSSYIYYNSWLQLSGNRCRVPLSYAFAFFFLKPTVHLRDSTVSVSGNQFMSITGAPTVLRIASESQDLTNGAIVAACNTVNGDEEAKYVIPSVYNVTILTCSD</sequence>
<protein>
    <submittedName>
        <fullName evidence="2">Dispersed gene family protein 1 (DGF-1), putative</fullName>
    </submittedName>
</protein>
<dbReference type="InterPro" id="IPR053914">
    <property type="entry name" value="DGF-1_N"/>
</dbReference>
<evidence type="ECO:0000313" key="3">
    <source>
        <dbReference type="Proteomes" id="UP000007350"/>
    </source>
</evidence>
<dbReference type="Gene3D" id="2.160.20.10">
    <property type="entry name" value="Single-stranded right-handed beta-helix, Pectin lyase-like"/>
    <property type="match status" value="1"/>
</dbReference>
<dbReference type="EMBL" id="AHKC01015114">
    <property type="protein sequence ID" value="EKF28736.1"/>
    <property type="molecule type" value="Genomic_DNA"/>
</dbReference>
<name>K2N2E3_TRYCR</name>
<evidence type="ECO:0000259" key="1">
    <source>
        <dbReference type="Pfam" id="PF22279"/>
    </source>
</evidence>
<accession>K2N2E3</accession>
<reference evidence="2 3" key="1">
    <citation type="journal article" date="2012" name="BMC Genomics">
        <title>Comparative genomic analysis of human infective Trypanosoma cruzi lineages with the bat-restricted subspecies T. cruzi marinkellei.</title>
        <authorList>
            <person name="Franzen O."/>
            <person name="Talavera-Lopez C."/>
            <person name="Ochaya S."/>
            <person name="Butler C.E."/>
            <person name="Messenger L.A."/>
            <person name="Lewis M.D."/>
            <person name="Llewellyn M.S."/>
            <person name="Marinkelle C.J."/>
            <person name="Tyler K.M."/>
            <person name="Miles M.A."/>
            <person name="Andersson B."/>
        </authorList>
    </citation>
    <scope>NUCLEOTIDE SEQUENCE [LARGE SCALE GENOMIC DNA]</scope>
    <source>
        <strain evidence="2 3">B7</strain>
    </source>
</reference>
<keyword evidence="3" id="KW-1185">Reference proteome</keyword>
<gene>
    <name evidence="2" type="ORF">MOQ_007507</name>
</gene>
<dbReference type="SUPFAM" id="SSF51126">
    <property type="entry name" value="Pectin lyase-like"/>
    <property type="match status" value="1"/>
</dbReference>
<dbReference type="AlphaFoldDB" id="K2N2E3"/>
<dbReference type="Proteomes" id="UP000007350">
    <property type="component" value="Unassembled WGS sequence"/>
</dbReference>